<evidence type="ECO:0000313" key="3">
    <source>
        <dbReference type="EMBL" id="KAJ6235830.1"/>
    </source>
</evidence>
<dbReference type="Gene3D" id="1.25.40.180">
    <property type="match status" value="1"/>
</dbReference>
<feature type="compositionally biased region" description="Acidic residues" evidence="1">
    <location>
        <begin position="168"/>
        <end position="178"/>
    </location>
</feature>
<reference evidence="3" key="1">
    <citation type="submission" date="2022-08" db="EMBL/GenBank/DDBJ databases">
        <title>Novel sulfate-reducing endosymbionts in the free-living metamonad Anaeramoeba.</title>
        <authorList>
            <person name="Jerlstrom-Hultqvist J."/>
            <person name="Cepicka I."/>
            <person name="Gallot-Lavallee L."/>
            <person name="Salas-Leiva D."/>
            <person name="Curtis B.A."/>
            <person name="Zahonova K."/>
            <person name="Pipaliya S."/>
            <person name="Dacks J."/>
            <person name="Roger A.J."/>
        </authorList>
    </citation>
    <scope>NUCLEOTIDE SEQUENCE</scope>
    <source>
        <strain evidence="3">Schooner1</strain>
    </source>
</reference>
<feature type="region of interest" description="Disordered" evidence="1">
    <location>
        <begin position="162"/>
        <end position="208"/>
    </location>
</feature>
<proteinExistence type="predicted"/>
<evidence type="ECO:0000256" key="1">
    <source>
        <dbReference type="SAM" id="MobiDB-lite"/>
    </source>
</evidence>
<dbReference type="SUPFAM" id="SSF53474">
    <property type="entry name" value="alpha/beta-Hydrolases"/>
    <property type="match status" value="1"/>
</dbReference>
<dbReference type="EMBL" id="JAOAOG010000254">
    <property type="protein sequence ID" value="KAJ6235830.1"/>
    <property type="molecule type" value="Genomic_DNA"/>
</dbReference>
<protein>
    <recommendedName>
        <fullName evidence="2">Arb2 domain-containing protein</fullName>
    </recommendedName>
</protein>
<accession>A0ABQ8XU04</accession>
<feature type="domain" description="Arb2" evidence="2">
    <location>
        <begin position="363"/>
        <end position="467"/>
    </location>
</feature>
<keyword evidence="4" id="KW-1185">Reference proteome</keyword>
<evidence type="ECO:0000313" key="4">
    <source>
        <dbReference type="Proteomes" id="UP001150062"/>
    </source>
</evidence>
<dbReference type="PANTHER" id="PTHR21357">
    <property type="entry name" value="FAM172 FAMILY PROTEIN HOMOLOG CG10038"/>
    <property type="match status" value="1"/>
</dbReference>
<dbReference type="Gene3D" id="3.40.50.1820">
    <property type="entry name" value="alpha/beta hydrolase"/>
    <property type="match status" value="1"/>
</dbReference>
<dbReference type="InterPro" id="IPR048263">
    <property type="entry name" value="Arb2"/>
</dbReference>
<dbReference type="Proteomes" id="UP001150062">
    <property type="component" value="Unassembled WGS sequence"/>
</dbReference>
<feature type="domain" description="Arb2" evidence="2">
    <location>
        <begin position="8"/>
        <end position="240"/>
    </location>
</feature>
<dbReference type="InterPro" id="IPR053858">
    <property type="entry name" value="Arb2_dom"/>
</dbReference>
<feature type="compositionally biased region" description="Basic and acidic residues" evidence="1">
    <location>
        <begin position="193"/>
        <end position="208"/>
    </location>
</feature>
<dbReference type="Pfam" id="PF22749">
    <property type="entry name" value="Arb2"/>
    <property type="match status" value="2"/>
</dbReference>
<gene>
    <name evidence="3" type="ORF">M0813_28390</name>
</gene>
<evidence type="ECO:0000259" key="2">
    <source>
        <dbReference type="Pfam" id="PF22749"/>
    </source>
</evidence>
<organism evidence="3 4">
    <name type="scientific">Anaeramoeba flamelloides</name>
    <dbReference type="NCBI Taxonomy" id="1746091"/>
    <lineage>
        <taxon>Eukaryota</taxon>
        <taxon>Metamonada</taxon>
        <taxon>Anaeramoebidae</taxon>
        <taxon>Anaeramoeba</taxon>
    </lineage>
</organism>
<sequence>MSSPKEILKEFGYFFNEDLNLRTNDDEDFKFEGQEHYDKLGDLVLDTIQELMVTKYGLQELWLPLEKNEEMKKINGVGQVNIFATPNWKNCKKLLLLICGSGAVRAGQWARSLCINNSLYDGTVFKYLEQAKENDYGVIVLNPNHTASLTTIIKNDIIKEKEEKEKKEEEEEEEEEKKEEENEKEKEEEEEKEKEKETTKTEHNDEVSKKRINKVKTTVVENIEKKITGEKLVNWILRKNENLTLLEMIEGIVFGSLEAAESYKAFNKACKFFISKMNSLYLNVDISQSHQELFLQDLIQFLAFHSDAAKNIQQILHLMNICNLLNMHTIYKWYDQNEEGELQKKCQKWISKIKKKNQNPKPNQNSHDVYHGFRKVEKLSTPELHVDYIWENFVMESQSEKVYIVAHSYGGVSTIKLLANRPSEVMERVEKIAFTDSVHWFNEEMSSKEVCDWLYKHGRNWVTSMSPLDSLVSKMRAGTVCVSAGHTKHEWTSPSARTAIFEFFDKEN</sequence>
<name>A0ABQ8XU04_9EUKA</name>
<dbReference type="PANTHER" id="PTHR21357:SF4">
    <property type="entry name" value="FAM172 FAMILY PROTEIN HOMOLOG CG10038"/>
    <property type="match status" value="1"/>
</dbReference>
<comment type="caution">
    <text evidence="3">The sequence shown here is derived from an EMBL/GenBank/DDBJ whole genome shotgun (WGS) entry which is preliminary data.</text>
</comment>
<dbReference type="InterPro" id="IPR029058">
    <property type="entry name" value="AB_hydrolase_fold"/>
</dbReference>